<organism evidence="2 3">
    <name type="scientific">Spirochaeta isovalerica</name>
    <dbReference type="NCBI Taxonomy" id="150"/>
    <lineage>
        <taxon>Bacteria</taxon>
        <taxon>Pseudomonadati</taxon>
        <taxon>Spirochaetota</taxon>
        <taxon>Spirochaetia</taxon>
        <taxon>Spirochaetales</taxon>
        <taxon>Spirochaetaceae</taxon>
        <taxon>Spirochaeta</taxon>
    </lineage>
</organism>
<accession>A0A841R9A3</accession>
<feature type="transmembrane region" description="Helical" evidence="1">
    <location>
        <begin position="154"/>
        <end position="170"/>
    </location>
</feature>
<feature type="transmembrane region" description="Helical" evidence="1">
    <location>
        <begin position="210"/>
        <end position="230"/>
    </location>
</feature>
<comment type="caution">
    <text evidence="2">The sequence shown here is derived from an EMBL/GenBank/DDBJ whole genome shotgun (WGS) entry which is preliminary data.</text>
</comment>
<evidence type="ECO:0000313" key="2">
    <source>
        <dbReference type="EMBL" id="MBB6480485.1"/>
    </source>
</evidence>
<keyword evidence="1" id="KW-1133">Transmembrane helix</keyword>
<dbReference type="RefSeq" id="WP_184746744.1">
    <property type="nucleotide sequence ID" value="NZ_JACHGJ010000003.1"/>
</dbReference>
<feature type="transmembrane region" description="Helical" evidence="1">
    <location>
        <begin position="111"/>
        <end position="134"/>
    </location>
</feature>
<gene>
    <name evidence="2" type="ORF">HNR50_002148</name>
</gene>
<evidence type="ECO:0000256" key="1">
    <source>
        <dbReference type="SAM" id="Phobius"/>
    </source>
</evidence>
<feature type="transmembrane region" description="Helical" evidence="1">
    <location>
        <begin position="176"/>
        <end position="198"/>
    </location>
</feature>
<feature type="transmembrane region" description="Helical" evidence="1">
    <location>
        <begin position="276"/>
        <end position="295"/>
    </location>
</feature>
<name>A0A841R9A3_9SPIO</name>
<protein>
    <submittedName>
        <fullName evidence="2">Uncharacterized protein</fullName>
    </submittedName>
</protein>
<feature type="transmembrane region" description="Helical" evidence="1">
    <location>
        <begin position="236"/>
        <end position="255"/>
    </location>
</feature>
<dbReference type="Proteomes" id="UP000587760">
    <property type="component" value="Unassembled WGS sequence"/>
</dbReference>
<keyword evidence="3" id="KW-1185">Reference proteome</keyword>
<evidence type="ECO:0000313" key="3">
    <source>
        <dbReference type="Proteomes" id="UP000587760"/>
    </source>
</evidence>
<sequence length="340" mass="38688">MSESKGIRKISSILLLGSLSMLFAEVFSGASQLWFIQPWGWLLTFPLYLSHVLFFMWIAFKLHKTSLLHLYLFGVLFGLYESWITKVLWAGYMNETGPGFGTLFSLAMPEFPILVFFWHPLMSFILPVLVYEVLTKQVLNEHEWILRKSVKKSIILSVLLFLFSSFLAKGNQFDLISANLSLGGTLLLIILLFFISGNPDSSIFYYRRKPSIAIVIYLILLYTASFFLLVQDRIPLAILPFVSIIVCYIIVFLLIGRSKRSRSSFRQTEKNLYSPVDLIPFALISMISINLTCLLPDVSNVLLIMSYLALIPAGMAIFLGIALRIFAASIFRKCNHCDSK</sequence>
<keyword evidence="1" id="KW-0812">Transmembrane</keyword>
<keyword evidence="1" id="KW-0472">Membrane</keyword>
<reference evidence="2 3" key="1">
    <citation type="submission" date="2020-08" db="EMBL/GenBank/DDBJ databases">
        <title>Genomic Encyclopedia of Type Strains, Phase IV (KMG-IV): sequencing the most valuable type-strain genomes for metagenomic binning, comparative biology and taxonomic classification.</title>
        <authorList>
            <person name="Goeker M."/>
        </authorList>
    </citation>
    <scope>NUCLEOTIDE SEQUENCE [LARGE SCALE GENOMIC DNA]</scope>
    <source>
        <strain evidence="2 3">DSM 2461</strain>
    </source>
</reference>
<dbReference type="EMBL" id="JACHGJ010000003">
    <property type="protein sequence ID" value="MBB6480485.1"/>
    <property type="molecule type" value="Genomic_DNA"/>
</dbReference>
<feature type="transmembrane region" description="Helical" evidence="1">
    <location>
        <begin position="70"/>
        <end position="91"/>
    </location>
</feature>
<feature type="transmembrane region" description="Helical" evidence="1">
    <location>
        <begin position="301"/>
        <end position="323"/>
    </location>
</feature>
<proteinExistence type="predicted"/>
<feature type="transmembrane region" description="Helical" evidence="1">
    <location>
        <begin position="38"/>
        <end position="58"/>
    </location>
</feature>
<dbReference type="AlphaFoldDB" id="A0A841R9A3"/>